<keyword evidence="3" id="KW-1185">Reference proteome</keyword>
<name>A0A1Q5UJ02_9EURO</name>
<accession>A0A1Q5UJ02</accession>
<feature type="region of interest" description="Disordered" evidence="1">
    <location>
        <begin position="218"/>
        <end position="294"/>
    </location>
</feature>
<organism evidence="2 3">
    <name type="scientific">Penicillium subrubescens</name>
    <dbReference type="NCBI Taxonomy" id="1316194"/>
    <lineage>
        <taxon>Eukaryota</taxon>
        <taxon>Fungi</taxon>
        <taxon>Dikarya</taxon>
        <taxon>Ascomycota</taxon>
        <taxon>Pezizomycotina</taxon>
        <taxon>Eurotiomycetes</taxon>
        <taxon>Eurotiomycetidae</taxon>
        <taxon>Eurotiales</taxon>
        <taxon>Aspergillaceae</taxon>
        <taxon>Penicillium</taxon>
    </lineage>
</organism>
<feature type="compositionally biased region" description="Polar residues" evidence="1">
    <location>
        <begin position="256"/>
        <end position="283"/>
    </location>
</feature>
<reference evidence="2 3" key="1">
    <citation type="submission" date="2016-10" db="EMBL/GenBank/DDBJ databases">
        <title>Genome sequence of the ascomycete fungus Penicillium subrubescens.</title>
        <authorList>
            <person name="De Vries R.P."/>
            <person name="Peng M."/>
            <person name="Dilokpimol A."/>
            <person name="Hilden K."/>
            <person name="Makela M.R."/>
            <person name="Grigoriev I."/>
            <person name="Riley R."/>
            <person name="Granchi Z."/>
        </authorList>
    </citation>
    <scope>NUCLEOTIDE SEQUENCE [LARGE SCALE GENOMIC DNA]</scope>
    <source>
        <strain evidence="2 3">CBS 132785</strain>
    </source>
</reference>
<evidence type="ECO:0000313" key="2">
    <source>
        <dbReference type="EMBL" id="OKP12443.1"/>
    </source>
</evidence>
<dbReference type="Proteomes" id="UP000186955">
    <property type="component" value="Unassembled WGS sequence"/>
</dbReference>
<dbReference type="STRING" id="1316194.A0A1Q5UJ02"/>
<feature type="compositionally biased region" description="Basic and acidic residues" evidence="1">
    <location>
        <begin position="228"/>
        <end position="250"/>
    </location>
</feature>
<sequence length="294" mass="32724">MSANHEALNGPCPNMYSELNDFITRRHDKVLRPLHFADISLSQFSAELECYLSVLDSGGSIAFCRGEKLASIQLSQRLETLFQTPTPRVLDGPQLTWTTVILAIGPRFDGPPTLRVGESLVEFAEDDLELLRSGAPWRFLNPWPDKGDCTKELQSGEMTLQEINESRQILHQVLDKMSVLEQGLMHHREVVAQLFQNQHPATSQEETPKLVEARDGPLAEYPDSVGASEEKALEPLDPSNDRTLRSKTTELRYNGSVDSSTADISTQHASPQAMNAASQGSRLHQSDFIQDLSE</sequence>
<evidence type="ECO:0000313" key="3">
    <source>
        <dbReference type="Proteomes" id="UP000186955"/>
    </source>
</evidence>
<evidence type="ECO:0000256" key="1">
    <source>
        <dbReference type="SAM" id="MobiDB-lite"/>
    </source>
</evidence>
<gene>
    <name evidence="2" type="ORF">PENSUB_1928</name>
</gene>
<dbReference type="EMBL" id="MNBE01000214">
    <property type="protein sequence ID" value="OKP12443.1"/>
    <property type="molecule type" value="Genomic_DNA"/>
</dbReference>
<dbReference type="AlphaFoldDB" id="A0A1Q5UJ02"/>
<protein>
    <submittedName>
        <fullName evidence="2">Uncharacterized protein</fullName>
    </submittedName>
</protein>
<comment type="caution">
    <text evidence="2">The sequence shown here is derived from an EMBL/GenBank/DDBJ whole genome shotgun (WGS) entry which is preliminary data.</text>
</comment>
<proteinExistence type="predicted"/>